<evidence type="ECO:0000313" key="3">
    <source>
        <dbReference type="EMBL" id="ETN76277.1"/>
    </source>
</evidence>
<evidence type="ECO:0000313" key="4">
    <source>
        <dbReference type="Proteomes" id="UP000053676"/>
    </source>
</evidence>
<keyword evidence="4" id="KW-1185">Reference proteome</keyword>
<feature type="domain" description="Phlebovirus glycoprotein G2 fusion" evidence="2">
    <location>
        <begin position="1"/>
        <end position="54"/>
    </location>
</feature>
<feature type="region of interest" description="Disordered" evidence="1">
    <location>
        <begin position="79"/>
        <end position="100"/>
    </location>
</feature>
<dbReference type="AlphaFoldDB" id="W2T5Q1"/>
<dbReference type="Pfam" id="PF07245">
    <property type="entry name" value="Phlebovirus_G2"/>
    <property type="match status" value="1"/>
</dbReference>
<organism evidence="3 4">
    <name type="scientific">Necator americanus</name>
    <name type="common">Human hookworm</name>
    <dbReference type="NCBI Taxonomy" id="51031"/>
    <lineage>
        <taxon>Eukaryota</taxon>
        <taxon>Metazoa</taxon>
        <taxon>Ecdysozoa</taxon>
        <taxon>Nematoda</taxon>
        <taxon>Chromadorea</taxon>
        <taxon>Rhabditida</taxon>
        <taxon>Rhabditina</taxon>
        <taxon>Rhabditomorpha</taxon>
        <taxon>Strongyloidea</taxon>
        <taxon>Ancylostomatidae</taxon>
        <taxon>Bunostominae</taxon>
        <taxon>Necator</taxon>
    </lineage>
</organism>
<dbReference type="EMBL" id="KI660237">
    <property type="protein sequence ID" value="ETN76277.1"/>
    <property type="molecule type" value="Genomic_DNA"/>
</dbReference>
<dbReference type="InterPro" id="IPR009878">
    <property type="entry name" value="Phlebovirus_G2_fusion"/>
</dbReference>
<proteinExistence type="predicted"/>
<gene>
    <name evidence="3" type="ORF">NECAME_11783</name>
</gene>
<evidence type="ECO:0000256" key="1">
    <source>
        <dbReference type="SAM" id="MobiDB-lite"/>
    </source>
</evidence>
<dbReference type="KEGG" id="nai:NECAME_11783"/>
<name>W2T5Q1_NECAM</name>
<evidence type="ECO:0000259" key="2">
    <source>
        <dbReference type="Pfam" id="PF07245"/>
    </source>
</evidence>
<sequence length="100" mass="11163">MTCEVEENCKCAPAEAKMLCDCKDLNLTAQILDPEHQLHILRPNLEFRTSNDQHADLIESRGAPLEGATAENFHRRKLRNTTVGSTDPATDSLLRTELST</sequence>
<feature type="compositionally biased region" description="Polar residues" evidence="1">
    <location>
        <begin position="80"/>
        <end position="89"/>
    </location>
</feature>
<dbReference type="OrthoDB" id="5868079at2759"/>
<reference evidence="4" key="1">
    <citation type="journal article" date="2014" name="Nat. Genet.">
        <title>Genome of the human hookworm Necator americanus.</title>
        <authorList>
            <person name="Tang Y.T."/>
            <person name="Gao X."/>
            <person name="Rosa B.A."/>
            <person name="Abubucker S."/>
            <person name="Hallsworth-Pepin K."/>
            <person name="Martin J."/>
            <person name="Tyagi R."/>
            <person name="Heizer E."/>
            <person name="Zhang X."/>
            <person name="Bhonagiri-Palsikar V."/>
            <person name="Minx P."/>
            <person name="Warren W.C."/>
            <person name="Wang Q."/>
            <person name="Zhan B."/>
            <person name="Hotez P.J."/>
            <person name="Sternberg P.W."/>
            <person name="Dougall A."/>
            <person name="Gaze S.T."/>
            <person name="Mulvenna J."/>
            <person name="Sotillo J."/>
            <person name="Ranganathan S."/>
            <person name="Rabelo E.M."/>
            <person name="Wilson R.K."/>
            <person name="Felgner P.L."/>
            <person name="Bethony J."/>
            <person name="Hawdon J.M."/>
            <person name="Gasser R.B."/>
            <person name="Loukas A."/>
            <person name="Mitreva M."/>
        </authorList>
    </citation>
    <scope>NUCLEOTIDE SEQUENCE [LARGE SCALE GENOMIC DNA]</scope>
</reference>
<protein>
    <recommendedName>
        <fullName evidence="2">Phlebovirus glycoprotein G2 fusion domain-containing protein</fullName>
    </recommendedName>
</protein>
<dbReference type="Proteomes" id="UP000053676">
    <property type="component" value="Unassembled WGS sequence"/>
</dbReference>
<accession>W2T5Q1</accession>